<dbReference type="PANTHER" id="PTHR10099:SF1">
    <property type="entry name" value="PHOSPHORIBOSYLFORMYLGLYCINAMIDINE SYNTHASE"/>
    <property type="match status" value="1"/>
</dbReference>
<feature type="active site" evidence="8">
    <location>
        <position position="222"/>
    </location>
</feature>
<dbReference type="GO" id="GO:0004359">
    <property type="term" value="F:glutaminase activity"/>
    <property type="evidence" value="ECO:0007669"/>
    <property type="project" value="UniProtKB-EC"/>
</dbReference>
<dbReference type="GO" id="GO:0004642">
    <property type="term" value="F:phosphoribosylformylglycinamidine synthase activity"/>
    <property type="evidence" value="ECO:0007669"/>
    <property type="project" value="UniProtKB-UniRule"/>
</dbReference>
<keyword evidence="2 8" id="KW-0436">Ligase</keyword>
<evidence type="ECO:0000256" key="3">
    <source>
        <dbReference type="ARBA" id="ARBA00022741"/>
    </source>
</evidence>
<dbReference type="EC" id="3.5.1.2" evidence="8"/>
<dbReference type="GO" id="GO:0006189">
    <property type="term" value="P:'de novo' IMP biosynthetic process"/>
    <property type="evidence" value="ECO:0007669"/>
    <property type="project" value="UniProtKB-UniRule"/>
</dbReference>
<keyword evidence="4 8" id="KW-0658">Purine biosynthesis</keyword>
<gene>
    <name evidence="8" type="primary">purQ</name>
    <name evidence="9" type="ORF">A6M21_06220</name>
</gene>
<dbReference type="UniPathway" id="UPA00074">
    <property type="reaction ID" value="UER00128"/>
</dbReference>
<evidence type="ECO:0000256" key="2">
    <source>
        <dbReference type="ARBA" id="ARBA00022598"/>
    </source>
</evidence>
<keyword evidence="3 8" id="KW-0547">Nucleotide-binding</keyword>
<keyword evidence="7 8" id="KW-0315">Glutamine amidotransferase</keyword>
<dbReference type="RefSeq" id="WP_066666853.1">
    <property type="nucleotide sequence ID" value="NZ_LYVF01000062.1"/>
</dbReference>
<evidence type="ECO:0000256" key="4">
    <source>
        <dbReference type="ARBA" id="ARBA00022755"/>
    </source>
</evidence>
<comment type="subcellular location">
    <subcellularLocation>
        <location evidence="8">Cytoplasm</location>
    </subcellularLocation>
</comment>
<protein>
    <recommendedName>
        <fullName evidence="8">Phosphoribosylformylglycinamidine synthase subunit PurQ</fullName>
        <shortName evidence="8">FGAM synthase</shortName>
        <ecNumber evidence="8">6.3.5.3</ecNumber>
    </recommendedName>
    <alternativeName>
        <fullName evidence="8">Formylglycinamide ribonucleotide amidotransferase subunit I</fullName>
        <shortName evidence="8">FGAR amidotransferase I</shortName>
        <shortName evidence="8">FGAR-AT I</shortName>
    </alternativeName>
    <alternativeName>
        <fullName evidence="8">Glutaminase PurQ</fullName>
        <ecNumber evidence="8">3.5.1.2</ecNumber>
    </alternativeName>
    <alternativeName>
        <fullName evidence="8">Phosphoribosylformylglycinamidine synthase subunit I</fullName>
    </alternativeName>
</protein>
<dbReference type="OrthoDB" id="9804441at2"/>
<dbReference type="Proteomes" id="UP000078532">
    <property type="component" value="Unassembled WGS sequence"/>
</dbReference>
<keyword evidence="5 8" id="KW-0378">Hydrolase</keyword>
<dbReference type="CDD" id="cd01740">
    <property type="entry name" value="GATase1_FGAR_AT"/>
    <property type="match status" value="1"/>
</dbReference>
<dbReference type="GO" id="GO:0005524">
    <property type="term" value="F:ATP binding"/>
    <property type="evidence" value="ECO:0007669"/>
    <property type="project" value="UniProtKB-KW"/>
</dbReference>
<dbReference type="EMBL" id="LYVF01000062">
    <property type="protein sequence ID" value="OAT85506.1"/>
    <property type="molecule type" value="Genomic_DNA"/>
</dbReference>
<dbReference type="Pfam" id="PF13507">
    <property type="entry name" value="GATase_5"/>
    <property type="match status" value="1"/>
</dbReference>
<dbReference type="InterPro" id="IPR029062">
    <property type="entry name" value="Class_I_gatase-like"/>
</dbReference>
<accession>A0A1B7LH19</accession>
<dbReference type="HAMAP" id="MF_00421">
    <property type="entry name" value="PurQ"/>
    <property type="match status" value="1"/>
</dbReference>
<organism evidence="9 10">
    <name type="scientific">Desulfotomaculum copahuensis</name>
    <dbReference type="NCBI Taxonomy" id="1838280"/>
    <lineage>
        <taxon>Bacteria</taxon>
        <taxon>Bacillati</taxon>
        <taxon>Bacillota</taxon>
        <taxon>Clostridia</taxon>
        <taxon>Eubacteriales</taxon>
        <taxon>Desulfotomaculaceae</taxon>
        <taxon>Desulfotomaculum</taxon>
    </lineage>
</organism>
<feature type="active site" description="Nucleophile" evidence="8">
    <location>
        <position position="96"/>
    </location>
</feature>
<comment type="caution">
    <text evidence="9">The sequence shown here is derived from an EMBL/GenBank/DDBJ whole genome shotgun (WGS) entry which is preliminary data.</text>
</comment>
<reference evidence="9 10" key="1">
    <citation type="submission" date="2016-04" db="EMBL/GenBank/DDBJ databases">
        <authorList>
            <person name="Evans L.H."/>
            <person name="Alamgir A."/>
            <person name="Owens N."/>
            <person name="Weber N.D."/>
            <person name="Virtaneva K."/>
            <person name="Barbian K."/>
            <person name="Babar A."/>
            <person name="Rosenke K."/>
        </authorList>
    </citation>
    <scope>NUCLEOTIDE SEQUENCE [LARGE SCALE GENOMIC DNA]</scope>
    <source>
        <strain evidence="9 10">LMa1</strain>
    </source>
</reference>
<evidence type="ECO:0000256" key="8">
    <source>
        <dbReference type="HAMAP-Rule" id="MF_00421"/>
    </source>
</evidence>
<dbReference type="PIRSF" id="PIRSF001586">
    <property type="entry name" value="FGAM_synth_I"/>
    <property type="match status" value="1"/>
</dbReference>
<dbReference type="GO" id="GO:0005737">
    <property type="term" value="C:cytoplasm"/>
    <property type="evidence" value="ECO:0007669"/>
    <property type="project" value="UniProtKB-SubCell"/>
</dbReference>
<evidence type="ECO:0000313" key="10">
    <source>
        <dbReference type="Proteomes" id="UP000078532"/>
    </source>
</evidence>
<comment type="subunit">
    <text evidence="8">Part of the FGAM synthase complex composed of 1 PurL, 1 PurQ and 2 PurS subunits.</text>
</comment>
<feature type="active site" evidence="8">
    <location>
        <position position="224"/>
    </location>
</feature>
<dbReference type="PANTHER" id="PTHR10099">
    <property type="entry name" value="PHOSPHORIBOSYLFORMYLGLYCINAMIDINE SYNTHASE"/>
    <property type="match status" value="1"/>
</dbReference>
<evidence type="ECO:0000256" key="6">
    <source>
        <dbReference type="ARBA" id="ARBA00022840"/>
    </source>
</evidence>
<proteinExistence type="inferred from homology"/>
<evidence type="ECO:0000256" key="1">
    <source>
        <dbReference type="ARBA" id="ARBA00022490"/>
    </source>
</evidence>
<comment type="catalytic activity">
    <reaction evidence="8">
        <text>N(2)-formyl-N(1)-(5-phospho-beta-D-ribosyl)glycinamide + L-glutamine + ATP + H2O = 2-formamido-N(1)-(5-O-phospho-beta-D-ribosyl)acetamidine + L-glutamate + ADP + phosphate + H(+)</text>
        <dbReference type="Rhea" id="RHEA:17129"/>
        <dbReference type="ChEBI" id="CHEBI:15377"/>
        <dbReference type="ChEBI" id="CHEBI:15378"/>
        <dbReference type="ChEBI" id="CHEBI:29985"/>
        <dbReference type="ChEBI" id="CHEBI:30616"/>
        <dbReference type="ChEBI" id="CHEBI:43474"/>
        <dbReference type="ChEBI" id="CHEBI:58359"/>
        <dbReference type="ChEBI" id="CHEBI:147286"/>
        <dbReference type="ChEBI" id="CHEBI:147287"/>
        <dbReference type="ChEBI" id="CHEBI:456216"/>
        <dbReference type="EC" id="6.3.5.3"/>
    </reaction>
</comment>
<dbReference type="PROSITE" id="PS51273">
    <property type="entry name" value="GATASE_TYPE_1"/>
    <property type="match status" value="1"/>
</dbReference>
<evidence type="ECO:0000256" key="5">
    <source>
        <dbReference type="ARBA" id="ARBA00022801"/>
    </source>
</evidence>
<comment type="function">
    <text evidence="8">Part of the phosphoribosylformylglycinamidine synthase complex involved in the purines biosynthetic pathway. Catalyzes the ATP-dependent conversion of formylglycinamide ribonucleotide (FGAR) and glutamine to yield formylglycinamidine ribonucleotide (FGAM) and glutamate. The FGAM synthase complex is composed of three subunits. PurQ produces an ammonia molecule by converting glutamine to glutamate. PurL transfers the ammonia molecule to FGAR to form FGAM in an ATP-dependent manner. PurS interacts with PurQ and PurL and is thought to assist in the transfer of the ammonia molecule from PurQ to PurL.</text>
</comment>
<name>A0A1B7LH19_9FIRM</name>
<keyword evidence="1 8" id="KW-0963">Cytoplasm</keyword>
<comment type="pathway">
    <text evidence="8">Purine metabolism; IMP biosynthesis via de novo pathway; 5-amino-1-(5-phospho-D-ribosyl)imidazole from N(2)-formyl-N(1)-(5-phospho-D-ribosyl)glycinamide: step 1/2.</text>
</comment>
<evidence type="ECO:0000256" key="7">
    <source>
        <dbReference type="ARBA" id="ARBA00022962"/>
    </source>
</evidence>
<sequence length="259" mass="28053">MKKPRVCVLRTDGTNCDRETARAFDLAGGAPQMVHVNQLRTGEEKLAAYQIMVIPGGFSYGDDVHSGKVLAVELTSFLKEQLQEFVTAGKPLLGICNGFQVLVRTGLLPGGRTDEISAALMANDSGRFECRWIELLVENNHCLFTRGLAGRVLSFQAAHGEGKFFAREDTLAAIEQAGQVVFRYAGAGGGPAGNYPDNPNGSLHAIAGICNPGGTVLGLMPHPERFVERTQHPNWRRGETGEPHGLAIFRNAVHYAREI</sequence>
<dbReference type="InterPro" id="IPR010075">
    <property type="entry name" value="PRibForGlyAmidine_synth_PurQ"/>
</dbReference>
<comment type="catalytic activity">
    <reaction evidence="8">
        <text>L-glutamine + H2O = L-glutamate + NH4(+)</text>
        <dbReference type="Rhea" id="RHEA:15889"/>
        <dbReference type="ChEBI" id="CHEBI:15377"/>
        <dbReference type="ChEBI" id="CHEBI:28938"/>
        <dbReference type="ChEBI" id="CHEBI:29985"/>
        <dbReference type="ChEBI" id="CHEBI:58359"/>
        <dbReference type="EC" id="3.5.1.2"/>
    </reaction>
</comment>
<keyword evidence="6 8" id="KW-0067">ATP-binding</keyword>
<evidence type="ECO:0000313" key="9">
    <source>
        <dbReference type="EMBL" id="OAT85506.1"/>
    </source>
</evidence>
<keyword evidence="10" id="KW-1185">Reference proteome</keyword>
<dbReference type="NCBIfam" id="TIGR01737">
    <property type="entry name" value="FGAM_synth_I"/>
    <property type="match status" value="1"/>
</dbReference>
<dbReference type="SUPFAM" id="SSF52317">
    <property type="entry name" value="Class I glutamine amidotransferase-like"/>
    <property type="match status" value="1"/>
</dbReference>
<dbReference type="Gene3D" id="3.40.50.880">
    <property type="match status" value="1"/>
</dbReference>
<dbReference type="SMART" id="SM01211">
    <property type="entry name" value="GATase_5"/>
    <property type="match status" value="1"/>
</dbReference>
<dbReference type="STRING" id="1838280.A6M21_06220"/>
<dbReference type="AlphaFoldDB" id="A0A1B7LH19"/>
<dbReference type="EC" id="6.3.5.3" evidence="8"/>